<protein>
    <recommendedName>
        <fullName evidence="1">YtkA-like domain-containing protein</fullName>
    </recommendedName>
</protein>
<dbReference type="EMBL" id="LIBB01000572">
    <property type="protein sequence ID" value="KRO68028.1"/>
    <property type="molecule type" value="Genomic_DNA"/>
</dbReference>
<dbReference type="AlphaFoldDB" id="A0A0R2RZW5"/>
<evidence type="ECO:0000313" key="3">
    <source>
        <dbReference type="Proteomes" id="UP000051934"/>
    </source>
</evidence>
<organism evidence="2 3">
    <name type="scientific">OM182 bacterium BACL3 MAG-120507-bin80</name>
    <dbReference type="NCBI Taxonomy" id="1655577"/>
    <lineage>
        <taxon>Bacteria</taxon>
        <taxon>Pseudomonadati</taxon>
        <taxon>Pseudomonadota</taxon>
        <taxon>Gammaproteobacteria</taxon>
        <taxon>OMG group</taxon>
        <taxon>OM182 clade</taxon>
    </lineage>
</organism>
<accession>A0A0R2RZW5</accession>
<evidence type="ECO:0000313" key="2">
    <source>
        <dbReference type="EMBL" id="KRO68028.1"/>
    </source>
</evidence>
<dbReference type="Pfam" id="PF13115">
    <property type="entry name" value="YtkA"/>
    <property type="match status" value="1"/>
</dbReference>
<name>A0A0R2RZW5_9GAMM</name>
<gene>
    <name evidence="2" type="ORF">ABR69_07600</name>
</gene>
<proteinExistence type="predicted"/>
<reference evidence="2 3" key="1">
    <citation type="submission" date="2015-10" db="EMBL/GenBank/DDBJ databases">
        <title>Metagenome-Assembled Genomes uncover a global brackish microbiome.</title>
        <authorList>
            <person name="Hugerth L.W."/>
            <person name="Larsson J."/>
            <person name="Alneberg J."/>
            <person name="Lindh M.V."/>
            <person name="Legrand C."/>
            <person name="Pinhassi J."/>
            <person name="Andersson A.F."/>
        </authorList>
    </citation>
    <scope>NUCLEOTIDE SEQUENCE [LARGE SCALE GENOMIC DNA]</scope>
    <source>
        <strain evidence="2">BACL4 MAG-120507-bin80</strain>
    </source>
</reference>
<dbReference type="InterPro" id="IPR032693">
    <property type="entry name" value="YtkA-like_dom"/>
</dbReference>
<dbReference type="Proteomes" id="UP000051934">
    <property type="component" value="Unassembled WGS sequence"/>
</dbReference>
<feature type="domain" description="YtkA-like" evidence="1">
    <location>
        <begin position="67"/>
        <end position="129"/>
    </location>
</feature>
<sequence length="151" mass="16492">MKYTQQLSRLSRLSRTPQVAFALFLGFLLTLSTGLSLANDADLTGSSRGISLEIFSQLSPIEINTIHSWEVVLTDEDGAVSGATLDIVGGMPEHNHGMPTQPQITEELAPGRYLLEGVRFHMPGLWRLTASISTEKTQGRPPTVIVIDFTL</sequence>
<evidence type="ECO:0000259" key="1">
    <source>
        <dbReference type="Pfam" id="PF13115"/>
    </source>
</evidence>
<comment type="caution">
    <text evidence="2">The sequence shown here is derived from an EMBL/GenBank/DDBJ whole genome shotgun (WGS) entry which is preliminary data.</text>
</comment>